<dbReference type="Proteomes" id="UP000594467">
    <property type="component" value="Chromosome"/>
</dbReference>
<reference evidence="4 7" key="4">
    <citation type="submission" date="2020-11" db="EMBL/GenBank/DDBJ databases">
        <title>The Complete Genome of Pseudomonas fragi A13BB.</title>
        <authorList>
            <person name="Awolope O.K."/>
            <person name="O'Driscoll N.H."/>
            <person name="Di Salvo A."/>
            <person name="Lamb A.J."/>
        </authorList>
    </citation>
    <scope>NUCLEOTIDE SEQUENCE [LARGE SCALE GENOMIC DNA]</scope>
    <source>
        <strain evidence="4 7">A13BB</strain>
    </source>
</reference>
<reference evidence="2" key="3">
    <citation type="submission" date="2020-03" db="EMBL/GenBank/DDBJ databases">
        <authorList>
            <person name="Maier C."/>
            <person name="Huptas C."/>
            <person name="von Neubeck M."/>
            <person name="Scherer S."/>
            <person name="Wenning M."/>
            <person name="Lucking G."/>
        </authorList>
    </citation>
    <scope>NUCLEOTIDE SEQUENCE</scope>
    <source>
        <strain evidence="2">WS 5094</strain>
    </source>
</reference>
<dbReference type="EMBL" id="JAAQYX010000040">
    <property type="protein sequence ID" value="NNB51877.1"/>
    <property type="molecule type" value="Genomic_DNA"/>
</dbReference>
<evidence type="ECO:0000313" key="2">
    <source>
        <dbReference type="EMBL" id="NNB51877.1"/>
    </source>
</evidence>
<sequence>MSEHFKNLRGDTPFGAASPEGKRELAVAAALTLIQAKVLNSASSGQLQTEMNNLNKYADQIQAALEVV</sequence>
<proteinExistence type="predicted"/>
<dbReference type="OrthoDB" id="7033265at2"/>
<dbReference type="AlphaFoldDB" id="A0A1H2EGY5"/>
<protein>
    <submittedName>
        <fullName evidence="3">Uncharacterized protein</fullName>
    </submittedName>
</protein>
<evidence type="ECO:0000313" key="4">
    <source>
        <dbReference type="EMBL" id="QPL30153.1"/>
    </source>
</evidence>
<evidence type="ECO:0000313" key="6">
    <source>
        <dbReference type="Proteomes" id="UP000564604"/>
    </source>
</evidence>
<evidence type="ECO:0000256" key="1">
    <source>
        <dbReference type="SAM" id="MobiDB-lite"/>
    </source>
</evidence>
<accession>A0A1H2EGY5</accession>
<evidence type="ECO:0000313" key="5">
    <source>
        <dbReference type="Proteomes" id="UP000215861"/>
    </source>
</evidence>
<dbReference type="EMBL" id="CP065202">
    <property type="protein sequence ID" value="QPL30153.1"/>
    <property type="molecule type" value="Genomic_DNA"/>
</dbReference>
<evidence type="ECO:0000313" key="3">
    <source>
        <dbReference type="EMBL" id="PAA12142.1"/>
    </source>
</evidence>
<feature type="region of interest" description="Disordered" evidence="1">
    <location>
        <begin position="1"/>
        <end position="20"/>
    </location>
</feature>
<name>A0A1H2EGY5_PSEFR</name>
<dbReference type="Proteomes" id="UP000564604">
    <property type="component" value="Unassembled WGS sequence"/>
</dbReference>
<gene>
    <name evidence="3" type="ORF">CJU81_10990</name>
    <name evidence="2" type="ORF">HBN89_21845</name>
    <name evidence="4" type="ORF">I5R27_15055</name>
</gene>
<dbReference type="EMBL" id="NQKQ01000010">
    <property type="protein sequence ID" value="PAA12142.1"/>
    <property type="molecule type" value="Genomic_DNA"/>
</dbReference>
<reference evidence="3 5" key="1">
    <citation type="submission" date="2017-08" db="EMBL/GenBank/DDBJ databases">
        <title>Genomic and metabolic characterisation of spoilage-associated Pseudomonas species.</title>
        <authorList>
            <person name="Stanborough T."/>
            <person name="Fegan N."/>
            <person name="Powell S.M."/>
            <person name="Singh T."/>
            <person name="Tamplin M.L."/>
            <person name="Chandry P.S."/>
        </authorList>
    </citation>
    <scope>NUCLEOTIDE SEQUENCE [LARGE SCALE GENOMIC DNA]</scope>
    <source>
        <strain evidence="3 5">F1801</strain>
    </source>
</reference>
<dbReference type="Proteomes" id="UP000215861">
    <property type="component" value="Unassembled WGS sequence"/>
</dbReference>
<evidence type="ECO:0000313" key="7">
    <source>
        <dbReference type="Proteomes" id="UP000594467"/>
    </source>
</evidence>
<organism evidence="3 5">
    <name type="scientific">Pseudomonas fragi</name>
    <dbReference type="NCBI Taxonomy" id="296"/>
    <lineage>
        <taxon>Bacteria</taxon>
        <taxon>Pseudomonadati</taxon>
        <taxon>Pseudomonadota</taxon>
        <taxon>Gammaproteobacteria</taxon>
        <taxon>Pseudomonadales</taxon>
        <taxon>Pseudomonadaceae</taxon>
        <taxon>Pseudomonas</taxon>
    </lineage>
</organism>
<reference evidence="2 6" key="2">
    <citation type="journal article" date="2020" name="Front. Microbiol.">
        <title>Genetic Organization of the aprX-lipA2 Operon Affects the Proteolytic Potential of Pseudomonas Species in Milk.</title>
        <authorList>
            <person name="Maier C."/>
            <person name="Huptas C."/>
            <person name="von Neubeck M."/>
            <person name="Scherer S."/>
            <person name="Wenning M."/>
            <person name="Lucking G."/>
        </authorList>
    </citation>
    <scope>NUCLEOTIDE SEQUENCE [LARGE SCALE GENOMIC DNA]</scope>
    <source>
        <strain evidence="2 6">WS 5094</strain>
    </source>
</reference>
<dbReference type="GeneID" id="72389122"/>
<dbReference type="RefSeq" id="WP_016780385.1">
    <property type="nucleotide sequence ID" value="NZ_CAUQAK010000043.1"/>
</dbReference>